<evidence type="ECO:0000313" key="3">
    <source>
        <dbReference type="RefSeq" id="XP_072834275.1"/>
    </source>
</evidence>
<reference evidence="3" key="1">
    <citation type="submission" date="2025-08" db="UniProtKB">
        <authorList>
            <consortium name="RefSeq"/>
        </authorList>
    </citation>
    <scope>IDENTIFICATION</scope>
</reference>
<accession>A0ABM5EM90</accession>
<dbReference type="InterPro" id="IPR000626">
    <property type="entry name" value="Ubiquitin-like_dom"/>
</dbReference>
<dbReference type="Proteomes" id="UP001652642">
    <property type="component" value="Chromosome 7"/>
</dbReference>
<sequence>MLLNQECERGDSTAVWNQFSRAWRVALSSETHPWEFLLNRSLSNFFLPGSFMLLSAAVPAAVWKLEGMDTLRRSFSRWKKYHIKVHLGDEDVLLPLTVRPMDTMMDLRAMLVREGITSWKKTFYYNARQLTEHETVKEAKIQNGSVLLLISNKR</sequence>
<dbReference type="GeneID" id="140701698"/>
<dbReference type="InterPro" id="IPR029071">
    <property type="entry name" value="Ubiquitin-like_domsf"/>
</dbReference>
<gene>
    <name evidence="3" type="primary">TINCR</name>
</gene>
<dbReference type="PROSITE" id="PS50053">
    <property type="entry name" value="UBIQUITIN_2"/>
    <property type="match status" value="1"/>
</dbReference>
<evidence type="ECO:0000313" key="2">
    <source>
        <dbReference type="Proteomes" id="UP001652642"/>
    </source>
</evidence>
<dbReference type="SUPFAM" id="SSF54236">
    <property type="entry name" value="Ubiquitin-like"/>
    <property type="match status" value="1"/>
</dbReference>
<organism evidence="2 3">
    <name type="scientific">Pogona vitticeps</name>
    <name type="common">central bearded dragon</name>
    <dbReference type="NCBI Taxonomy" id="103695"/>
    <lineage>
        <taxon>Eukaryota</taxon>
        <taxon>Metazoa</taxon>
        <taxon>Chordata</taxon>
        <taxon>Craniata</taxon>
        <taxon>Vertebrata</taxon>
        <taxon>Euteleostomi</taxon>
        <taxon>Lepidosauria</taxon>
        <taxon>Squamata</taxon>
        <taxon>Bifurcata</taxon>
        <taxon>Unidentata</taxon>
        <taxon>Episquamata</taxon>
        <taxon>Toxicofera</taxon>
        <taxon>Iguania</taxon>
        <taxon>Acrodonta</taxon>
        <taxon>Agamidae</taxon>
        <taxon>Amphibolurinae</taxon>
        <taxon>Pogona</taxon>
    </lineage>
</organism>
<feature type="domain" description="Ubiquitin-like" evidence="1">
    <location>
        <begin position="81"/>
        <end position="154"/>
    </location>
</feature>
<dbReference type="RefSeq" id="XP_072834275.1">
    <property type="nucleotide sequence ID" value="XM_072978174.1"/>
</dbReference>
<keyword evidence="2" id="KW-1185">Reference proteome</keyword>
<protein>
    <submittedName>
        <fullName evidence="3">TINCR ubiquitin domain containing</fullName>
    </submittedName>
</protein>
<name>A0ABM5EM90_9SAUR</name>
<dbReference type="CDD" id="cd17039">
    <property type="entry name" value="Ubl_ubiquitin_like"/>
    <property type="match status" value="1"/>
</dbReference>
<proteinExistence type="predicted"/>
<evidence type="ECO:0000259" key="1">
    <source>
        <dbReference type="PROSITE" id="PS50053"/>
    </source>
</evidence>
<dbReference type="Gene3D" id="3.10.20.90">
    <property type="entry name" value="Phosphatidylinositol 3-kinase Catalytic Subunit, Chain A, domain 1"/>
    <property type="match status" value="1"/>
</dbReference>